<dbReference type="PANTHER" id="PTHR11861">
    <property type="entry name" value="MELANOCYTE PROTEIN PMEL 17-RELATED"/>
    <property type="match status" value="1"/>
</dbReference>
<sequence>KFLETCNTDADCETIQFAVCSKDKKCTCKDDFIEFDETTCIAKLGNICDTDSECPIESSICKQNKCRCKLGYLTVADKQCVLIESLSRSCYNQDPNCRLFTTVSSLENGQYVCTEYMVKINSTACIASSNDFCTTKNHCVSKYSVCINNKCQCKFNYVFHSSIDCPSRTVYGGYVKLTHDGPTVQGGIITFQADLYYSDGTRPSADLYPVGEYTVEVKVERKILIFYPLITSQHKTFEISPLLNGNLTIVQPNNTAASEYISSASEAEILIKLRKGDADYIEANATEITTYWFVDCKYYGQTNDFSFRFNFTKPETEASLEALVVASYDPPTTVAPTTSTTAPTTTTTTTTTSAPPSNGTIPSNSTTTTTTTTTPTTTPKSIVTTTLKPTVTTPSTNSSTNATIGFKNISLSYVCVNTSLVPPDPKKTYGYFQKQIKVRAPIKNITVEGTNWIKPWDLLSLNVKCHGSGPFYKCLQYHRGNYNITGNETCDNGEKLNSCNFSISHYFLDPTVYTILIILKNDVSVHVYPLTINIYEATAKPQLSVIVVPVSCTLAAVVLIVFGIAYYLQSRARFTVEVADFDFGQSNPEMEYKTFTERLRDSFNSTGYKQLGDPKTIQN</sequence>
<dbReference type="EMBL" id="JAAOIC020000039">
    <property type="protein sequence ID" value="KAG8038962.1"/>
    <property type="molecule type" value="Genomic_DNA"/>
</dbReference>
<keyword evidence="4" id="KW-1185">Reference proteome</keyword>
<keyword evidence="2" id="KW-0812">Transmembrane</keyword>
<gene>
    <name evidence="3" type="ORF">G9C98_003269</name>
</gene>
<dbReference type="Proteomes" id="UP000729913">
    <property type="component" value="Unassembled WGS sequence"/>
</dbReference>
<evidence type="ECO:0000256" key="2">
    <source>
        <dbReference type="SAM" id="Phobius"/>
    </source>
</evidence>
<feature type="region of interest" description="Disordered" evidence="1">
    <location>
        <begin position="331"/>
        <end position="381"/>
    </location>
</feature>
<organism evidence="3 4">
    <name type="scientific">Cotesia typhae</name>
    <dbReference type="NCBI Taxonomy" id="2053667"/>
    <lineage>
        <taxon>Eukaryota</taxon>
        <taxon>Metazoa</taxon>
        <taxon>Ecdysozoa</taxon>
        <taxon>Arthropoda</taxon>
        <taxon>Hexapoda</taxon>
        <taxon>Insecta</taxon>
        <taxon>Pterygota</taxon>
        <taxon>Neoptera</taxon>
        <taxon>Endopterygota</taxon>
        <taxon>Hymenoptera</taxon>
        <taxon>Apocrita</taxon>
        <taxon>Ichneumonoidea</taxon>
        <taxon>Braconidae</taxon>
        <taxon>Microgastrinae</taxon>
        <taxon>Cotesia</taxon>
    </lineage>
</organism>
<keyword evidence="2" id="KW-0472">Membrane</keyword>
<feature type="non-terminal residue" evidence="3">
    <location>
        <position position="619"/>
    </location>
</feature>
<feature type="transmembrane region" description="Helical" evidence="2">
    <location>
        <begin position="543"/>
        <end position="568"/>
    </location>
</feature>
<keyword evidence="2" id="KW-1133">Transmembrane helix</keyword>
<evidence type="ECO:0000313" key="3">
    <source>
        <dbReference type="EMBL" id="KAG8038962.1"/>
    </source>
</evidence>
<reference evidence="3" key="2">
    <citation type="submission" date="2021-04" db="EMBL/GenBank/DDBJ databases">
        <title>Genome-wide patterns of bracovirus chromosomal integration into multiple host tissues during parasitism.</title>
        <authorList>
            <person name="Chebbi M.A.C."/>
        </authorList>
    </citation>
    <scope>NUCLEOTIDE SEQUENCE</scope>
    <source>
        <tissue evidence="3">Whole body</tissue>
    </source>
</reference>
<protein>
    <submittedName>
        <fullName evidence="3">Uncharacterized protein</fullName>
    </submittedName>
</protein>
<dbReference type="AlphaFoldDB" id="A0A8J5R2I2"/>
<dbReference type="GO" id="GO:0005886">
    <property type="term" value="C:plasma membrane"/>
    <property type="evidence" value="ECO:0007669"/>
    <property type="project" value="TreeGrafter"/>
</dbReference>
<dbReference type="OrthoDB" id="6381995at2759"/>
<name>A0A8J5R2I2_9HYME</name>
<dbReference type="PANTHER" id="PTHR11861:SF8">
    <property type="entry name" value="PKD DOMAIN-CONTAINING PROTEIN"/>
    <property type="match status" value="1"/>
</dbReference>
<evidence type="ECO:0000256" key="1">
    <source>
        <dbReference type="SAM" id="MobiDB-lite"/>
    </source>
</evidence>
<dbReference type="InterPro" id="IPR045219">
    <property type="entry name" value="PKAT"/>
</dbReference>
<reference evidence="3" key="1">
    <citation type="submission" date="2020-03" db="EMBL/GenBank/DDBJ databases">
        <authorList>
            <person name="Chebbi M.A."/>
            <person name="Drezen J.M."/>
        </authorList>
    </citation>
    <scope>NUCLEOTIDE SEQUENCE</scope>
    <source>
        <tissue evidence="3">Whole body</tissue>
    </source>
</reference>
<proteinExistence type="predicted"/>
<evidence type="ECO:0000313" key="4">
    <source>
        <dbReference type="Proteomes" id="UP000729913"/>
    </source>
</evidence>
<accession>A0A8J5R2I2</accession>
<comment type="caution">
    <text evidence="3">The sequence shown here is derived from an EMBL/GenBank/DDBJ whole genome shotgun (WGS) entry which is preliminary data.</text>
</comment>